<accession>A0A553NE51</accession>
<feature type="region of interest" description="Disordered" evidence="9">
    <location>
        <begin position="2186"/>
        <end position="2239"/>
    </location>
</feature>
<dbReference type="InterPro" id="IPR049730">
    <property type="entry name" value="SNF2/RAD54-like_C"/>
</dbReference>
<feature type="compositionally biased region" description="Basic residues" evidence="9">
    <location>
        <begin position="1248"/>
        <end position="1257"/>
    </location>
</feature>
<dbReference type="PROSITE" id="PS51192">
    <property type="entry name" value="HELICASE_ATP_BIND_1"/>
    <property type="match status" value="1"/>
</dbReference>
<feature type="compositionally biased region" description="Low complexity" evidence="9">
    <location>
        <begin position="85"/>
        <end position="103"/>
    </location>
</feature>
<feature type="compositionally biased region" description="Basic and acidic residues" evidence="9">
    <location>
        <begin position="441"/>
        <end position="453"/>
    </location>
</feature>
<feature type="region of interest" description="Disordered" evidence="9">
    <location>
        <begin position="1769"/>
        <end position="1814"/>
    </location>
</feature>
<feature type="compositionally biased region" description="Basic residues" evidence="9">
    <location>
        <begin position="1043"/>
        <end position="1053"/>
    </location>
</feature>
<evidence type="ECO:0000256" key="8">
    <source>
        <dbReference type="ARBA" id="ARBA00023242"/>
    </source>
</evidence>
<feature type="compositionally biased region" description="Basic residues" evidence="9">
    <location>
        <begin position="1290"/>
        <end position="1302"/>
    </location>
</feature>
<feature type="compositionally biased region" description="Acidic residues" evidence="9">
    <location>
        <begin position="1271"/>
        <end position="1286"/>
    </location>
</feature>
<comment type="similarity">
    <text evidence="2">Belongs to the SNF2/RAD54 helicase family.</text>
</comment>
<feature type="compositionally biased region" description="Basic and acidic residues" evidence="9">
    <location>
        <begin position="247"/>
        <end position="261"/>
    </location>
</feature>
<feature type="compositionally biased region" description="Basic and acidic residues" evidence="9">
    <location>
        <begin position="796"/>
        <end position="811"/>
    </location>
</feature>
<dbReference type="PANTHER" id="PTHR45797:SF3">
    <property type="entry name" value="TRANSCRIPTIONAL REGULATOR ATRX HOMOLOG"/>
    <property type="match status" value="1"/>
</dbReference>
<proteinExistence type="inferred from homology"/>
<evidence type="ECO:0000256" key="5">
    <source>
        <dbReference type="ARBA" id="ARBA00022806"/>
    </source>
</evidence>
<evidence type="ECO:0000256" key="7">
    <source>
        <dbReference type="ARBA" id="ARBA00023125"/>
    </source>
</evidence>
<comment type="caution">
    <text evidence="12">The sequence shown here is derived from an EMBL/GenBank/DDBJ whole genome shotgun (WGS) entry which is preliminary data.</text>
</comment>
<dbReference type="CDD" id="cd18793">
    <property type="entry name" value="SF2_C_SNF"/>
    <property type="match status" value="1"/>
</dbReference>
<gene>
    <name evidence="12" type="ORF">TCAL_10249</name>
</gene>
<dbReference type="Gene3D" id="3.40.50.300">
    <property type="entry name" value="P-loop containing nucleotide triphosphate hydrolases"/>
    <property type="match status" value="1"/>
</dbReference>
<evidence type="ECO:0000256" key="4">
    <source>
        <dbReference type="ARBA" id="ARBA00022801"/>
    </source>
</evidence>
<feature type="compositionally biased region" description="Basic residues" evidence="9">
    <location>
        <begin position="647"/>
        <end position="656"/>
    </location>
</feature>
<dbReference type="Proteomes" id="UP000318571">
    <property type="component" value="Chromosome 10"/>
</dbReference>
<dbReference type="PANTHER" id="PTHR45797">
    <property type="entry name" value="RAD54-LIKE"/>
    <property type="match status" value="1"/>
</dbReference>
<keyword evidence="7" id="KW-0238">DNA-binding</keyword>
<keyword evidence="5" id="KW-0347">Helicase</keyword>
<evidence type="ECO:0000256" key="3">
    <source>
        <dbReference type="ARBA" id="ARBA00022741"/>
    </source>
</evidence>
<feature type="compositionally biased region" description="Basic and acidic residues" evidence="9">
    <location>
        <begin position="856"/>
        <end position="869"/>
    </location>
</feature>
<feature type="domain" description="Helicase ATP-binding" evidence="10">
    <location>
        <begin position="1451"/>
        <end position="1635"/>
    </location>
</feature>
<feature type="compositionally biased region" description="Polar residues" evidence="9">
    <location>
        <begin position="493"/>
        <end position="509"/>
    </location>
</feature>
<feature type="compositionally biased region" description="Basic and acidic residues" evidence="9">
    <location>
        <begin position="1066"/>
        <end position="1104"/>
    </location>
</feature>
<feature type="compositionally biased region" description="Basic and acidic residues" evidence="9">
    <location>
        <begin position="1129"/>
        <end position="1150"/>
    </location>
</feature>
<dbReference type="InterPro" id="IPR038718">
    <property type="entry name" value="SNF2-like_sf"/>
</dbReference>
<dbReference type="GO" id="GO:0016887">
    <property type="term" value="F:ATP hydrolysis activity"/>
    <property type="evidence" value="ECO:0007669"/>
    <property type="project" value="InterPro"/>
</dbReference>
<name>A0A553NE51_TIGCA</name>
<feature type="compositionally biased region" description="Low complexity" evidence="9">
    <location>
        <begin position="1215"/>
        <end position="1224"/>
    </location>
</feature>
<dbReference type="InterPro" id="IPR001650">
    <property type="entry name" value="Helicase_C-like"/>
</dbReference>
<keyword evidence="4" id="KW-0378">Hydrolase</keyword>
<feature type="compositionally biased region" description="Polar residues" evidence="9">
    <location>
        <begin position="231"/>
        <end position="244"/>
    </location>
</feature>
<protein>
    <recommendedName>
        <fullName evidence="14">Transcriptional regulator ATRX</fullName>
    </recommendedName>
</protein>
<dbReference type="InterPro" id="IPR044574">
    <property type="entry name" value="ARIP4-like"/>
</dbReference>
<feature type="compositionally biased region" description="Polar residues" evidence="9">
    <location>
        <begin position="721"/>
        <end position="734"/>
    </location>
</feature>
<evidence type="ECO:0000256" key="2">
    <source>
        <dbReference type="ARBA" id="ARBA00007025"/>
    </source>
</evidence>
<feature type="compositionally biased region" description="Basic residues" evidence="9">
    <location>
        <begin position="1325"/>
        <end position="1334"/>
    </location>
</feature>
<feature type="compositionally biased region" description="Basic and acidic residues" evidence="9">
    <location>
        <begin position="575"/>
        <end position="587"/>
    </location>
</feature>
<feature type="region of interest" description="Disordered" evidence="9">
    <location>
        <begin position="54"/>
        <end position="929"/>
    </location>
</feature>
<evidence type="ECO:0000313" key="12">
    <source>
        <dbReference type="EMBL" id="TRY63724.1"/>
    </source>
</evidence>
<feature type="compositionally biased region" description="Polar residues" evidence="9">
    <location>
        <begin position="283"/>
        <end position="298"/>
    </location>
</feature>
<feature type="compositionally biased region" description="Basic and acidic residues" evidence="9">
    <location>
        <begin position="399"/>
        <end position="418"/>
    </location>
</feature>
<sequence>MRAPSTRGAVPHVTDEQILVSLSPAERASLAERVLARIQGRVVAARPCPQCRQPLLLPARRPDPDHDREDPPDDANLGVTNAIGELSENENSPTNNSPECPSPLVQYNRSSRAPNSSPTSNERSVDDSLPPATDSESRVPVKSAGLVEHTPPTRRCTRPPRQDGDSSLVAKSNRHSAEVGVVIPSPARADASSTCSEPEQAAGLLSQDSEPKKPASTSTPLKTVVREDPSCDSNGSQSAFSDSQDAPIRRSGNEFRPEKTQIDVSDLEDQSTFQASPAEDLNPSINGQSAPSLRTSQKPLEDSDEDETEAATLTRKQIKRKAKKSPQLSSSEGEHSPLKTRQAKKKAKTLLQASSSEDEESPLEANPVKKRVKKLLQASNGDDDDESPVKVKKLKAKKPPHESTAEDEDSPLKTDQVKRKAKRALLQESSSEEEASTLKVNQDRGKNSKKSPEDSDANQEDSALKGNQLKDKANTSVPDSSPDKDSPLKINRTRAQSTKLFQTSSSDNETPAGELKPARTKKKVTKKTNDDSSAAEDGHEGPQLNANQTQEKDKEPLDDPEAENVEDSLSNSSPKRKDNNKAKKSSEESSVESNEDSPLKVTPTKKKAKKSARELCSDDENGVAETSLKKEKATKDITEDSNSSKVKATKAKKRANKILLHDSSDSEEDSPLKAKQDQDEQKRSLKNLSPERVENSPTKANKVSACDQDNLSIQAKKGVLESSSSDETNDSPVKQTEESSPSSPSKLSSDSSPKELDERSSSLVDNGPSIVPSDLSSSEGSPLKNTTNQSSPSVDQVKKAVLDSSSSDKESNIAAQSAKKVVLQDSSSSDGEGSRAKGSLSTPEERQTSGESSIPKAEEDLETKAKEGALQDSSDADNDSPARIKAQKAVLDSSDSDPEKSLSVQASEDSDSRLVRRKAGNLERAKLSKEERLKRRTRFLIRKITVDTDSKLNGKASVKLDTLSIAVLQDLEEVRRVHVKDYPQLRKLCRTRKPKADPNIDRLCDLSNLEATSGLKSKKSASKLPKGDNIDEDDQSSCQISPSKRKRDRRREKEKKLHLLDVSSAEEAHNSDSDLDKAVEPKKSTDPLKSKSTRFDGLKSRNDLAKAAILDSTSGSDNNGKAKMNGQGDSHESSSDDLKVKNGQNGDKKSVQKKGSSSISSNSVSGDGKRKRTERKDPNYMRMKLSETDSSEAEEKAKTRRLKKEQKAKDEGDIDSGSGSGSDIKGSDHDEEANNSSDESAEFGNWKKNNKKKRNKNRIQDSDHDVNASDFEADDLDADSADSDSEIEVHKKKGPGKKRKKRNGNDSSDVLSNDGDDDDEDEARPKKKRKRIKKNSSSDEEGDSDADSPNKGGRKDIRKIISEKKLSQSTKTAAADEKDRRKRMEERQQLYNKTFEIKEGETQEELPLDFNEETKEVLVDVPTTLVKKLKPHQVNGVKFMWDAVFESKKMVEEGKVPGGAILAHCMGLGKTLQTITLVSTVHEKFPGRVSRTLVLCPVNTVKNWEDEFAKWLKGDLEMDVYEMSKEKDNWGRSDRLKVWHQEGGVLIMGYDMFRNLTNEAKKYNRKQRDIFQKSLCDPGPDLVVCDEGHVLKNLKSALNKAMNKIKTKRRILLTGTPLQNNLSEYFAMVNFVKPQLLGTFNEFKNRFVNPIQNGQHSDSTDRDVRVMKKRSFILSDLLKGCMQRLDYNVLVPYLQPKHEFVLCICLTDFQKKLYSYYLENFARAGQIGSDGKLEGGKKGGLFYDVQNLSRVWNHPHILAMAKSRADLKAMDESDDNMDDADETGNLQGFIDDDEASETPNTSEDDARTSSEDEIRIEREVVKKVTRSQQDSDIVKGLDEAKSEALASEKGWWGQFLSEDNELDRLENGSKMLILMDILKECEMLGDKVLVFSQSLLSLDLIEDFLARAGQNTATAEDSTLMSYLGTWVHGKDYFRMDGSTPPDTRKRWCNYFNKTTNHRMRLFLISTKAGGLGINLVAANRVIIFDASWNPAHDVQSIFRVYRFGQTKPVYIYRFLAKGTMEEKIYDRQVTKQSLSARVVDEHQIERHFSVNELATLYEFQDEPIESRPVPKVPKDRLLAELLTKHDKLIWKYHDHDSLLENQVDENLTEEERKAAWEEFENEKKGLVTGVDPAVQALLAQSINPQAIQQQYRLQYPHLSEEQIIQATRALIMQMQSGIHRRPAYDKSHYQQALTQDQEPEEIVLDGAPVMGEPVVVSPPRPSTSRRGRPRLDPDSDLY</sequence>
<dbReference type="SMART" id="SM00487">
    <property type="entry name" value="DEXDc"/>
    <property type="match status" value="1"/>
</dbReference>
<feature type="compositionally biased region" description="Low complexity" evidence="9">
    <location>
        <begin position="1153"/>
        <end position="1166"/>
    </location>
</feature>
<comment type="subcellular location">
    <subcellularLocation>
        <location evidence="1">Nucleus</location>
    </subcellularLocation>
</comment>
<keyword evidence="8" id="KW-0539">Nucleus</keyword>
<feature type="compositionally biased region" description="Acidic residues" evidence="9">
    <location>
        <begin position="1772"/>
        <end position="1782"/>
    </location>
</feature>
<feature type="compositionally biased region" description="Basic and acidic residues" evidence="9">
    <location>
        <begin position="1174"/>
        <end position="1197"/>
    </location>
</feature>
<dbReference type="Gene3D" id="3.40.50.10810">
    <property type="entry name" value="Tandem AAA-ATPase domain"/>
    <property type="match status" value="1"/>
</dbReference>
<evidence type="ECO:0000256" key="6">
    <source>
        <dbReference type="ARBA" id="ARBA00022840"/>
    </source>
</evidence>
<dbReference type="STRING" id="6832.A0A553NE51"/>
<feature type="compositionally biased region" description="Basic and acidic residues" evidence="9">
    <location>
        <begin position="1258"/>
        <end position="1267"/>
    </location>
</feature>
<dbReference type="GO" id="GO:0005634">
    <property type="term" value="C:nucleus"/>
    <property type="evidence" value="ECO:0007669"/>
    <property type="project" value="UniProtKB-SubCell"/>
</dbReference>
<dbReference type="OMA" id="RIASTYM"/>
<dbReference type="Pfam" id="PF00271">
    <property type="entry name" value="Helicase_C"/>
    <property type="match status" value="1"/>
</dbReference>
<feature type="compositionally biased region" description="Basic and acidic residues" evidence="9">
    <location>
        <begin position="60"/>
        <end position="69"/>
    </location>
</feature>
<dbReference type="PROSITE" id="PS51194">
    <property type="entry name" value="HELICASE_CTER"/>
    <property type="match status" value="1"/>
</dbReference>
<dbReference type="GO" id="GO:0005524">
    <property type="term" value="F:ATP binding"/>
    <property type="evidence" value="ECO:0007669"/>
    <property type="project" value="UniProtKB-KW"/>
</dbReference>
<evidence type="ECO:0000256" key="9">
    <source>
        <dbReference type="SAM" id="MobiDB-lite"/>
    </source>
</evidence>
<dbReference type="GO" id="GO:0003677">
    <property type="term" value="F:DNA binding"/>
    <property type="evidence" value="ECO:0007669"/>
    <property type="project" value="UniProtKB-KW"/>
</dbReference>
<evidence type="ECO:0000256" key="1">
    <source>
        <dbReference type="ARBA" id="ARBA00004123"/>
    </source>
</evidence>
<evidence type="ECO:0008006" key="14">
    <source>
        <dbReference type="Google" id="ProtNLM"/>
    </source>
</evidence>
<feature type="compositionally biased region" description="Basic and acidic residues" evidence="9">
    <location>
        <begin position="1353"/>
        <end position="1366"/>
    </location>
</feature>
<dbReference type="SMART" id="SM00490">
    <property type="entry name" value="HELICc"/>
    <property type="match status" value="1"/>
</dbReference>
<dbReference type="InterPro" id="IPR014001">
    <property type="entry name" value="Helicase_ATP-bd"/>
</dbReference>
<feature type="domain" description="Helicase C-terminal" evidence="11">
    <location>
        <begin position="1873"/>
        <end position="2055"/>
    </location>
</feature>
<dbReference type="GO" id="GO:0004386">
    <property type="term" value="F:helicase activity"/>
    <property type="evidence" value="ECO:0007669"/>
    <property type="project" value="UniProtKB-KW"/>
</dbReference>
<feature type="region of interest" description="Disordered" evidence="9">
    <location>
        <begin position="1014"/>
        <end position="1384"/>
    </location>
</feature>
<keyword evidence="13" id="KW-1185">Reference proteome</keyword>
<dbReference type="SUPFAM" id="SSF52540">
    <property type="entry name" value="P-loop containing nucleoside triphosphate hydrolases"/>
    <property type="match status" value="2"/>
</dbReference>
<evidence type="ECO:0000259" key="11">
    <source>
        <dbReference type="PROSITE" id="PS51194"/>
    </source>
</evidence>
<feature type="compositionally biased region" description="Polar residues" evidence="9">
    <location>
        <begin position="105"/>
        <end position="122"/>
    </location>
</feature>
<organism evidence="12 13">
    <name type="scientific">Tigriopus californicus</name>
    <name type="common">Marine copepod</name>
    <dbReference type="NCBI Taxonomy" id="6832"/>
    <lineage>
        <taxon>Eukaryota</taxon>
        <taxon>Metazoa</taxon>
        <taxon>Ecdysozoa</taxon>
        <taxon>Arthropoda</taxon>
        <taxon>Crustacea</taxon>
        <taxon>Multicrustacea</taxon>
        <taxon>Hexanauplia</taxon>
        <taxon>Copepoda</taxon>
        <taxon>Harpacticoida</taxon>
        <taxon>Harpacticidae</taxon>
        <taxon>Tigriopus</taxon>
    </lineage>
</organism>
<keyword evidence="3" id="KW-0547">Nucleotide-binding</keyword>
<feature type="compositionally biased region" description="Low complexity" evidence="9">
    <location>
        <begin position="738"/>
        <end position="751"/>
    </location>
</feature>
<evidence type="ECO:0000259" key="10">
    <source>
        <dbReference type="PROSITE" id="PS51192"/>
    </source>
</evidence>
<reference evidence="12 13" key="1">
    <citation type="journal article" date="2018" name="Nat. Ecol. Evol.">
        <title>Genomic signatures of mitonuclear coevolution across populations of Tigriopus californicus.</title>
        <authorList>
            <person name="Barreto F.S."/>
            <person name="Watson E.T."/>
            <person name="Lima T.G."/>
            <person name="Willett C.S."/>
            <person name="Edmands S."/>
            <person name="Li W."/>
            <person name="Burton R.S."/>
        </authorList>
    </citation>
    <scope>NUCLEOTIDE SEQUENCE [LARGE SCALE GENOMIC DNA]</scope>
    <source>
        <strain evidence="12 13">San Diego</strain>
    </source>
</reference>
<evidence type="ECO:0000313" key="13">
    <source>
        <dbReference type="Proteomes" id="UP000318571"/>
    </source>
</evidence>
<feature type="compositionally biased region" description="Basic and acidic residues" evidence="9">
    <location>
        <begin position="627"/>
        <end position="638"/>
    </location>
</feature>
<keyword evidence="6" id="KW-0067">ATP-binding</keyword>
<feature type="compositionally biased region" description="Polar residues" evidence="9">
    <location>
        <begin position="774"/>
        <end position="794"/>
    </location>
</feature>
<feature type="compositionally biased region" description="Basic and acidic residues" evidence="9">
    <location>
        <begin position="910"/>
        <end position="929"/>
    </location>
</feature>
<dbReference type="Pfam" id="PF00176">
    <property type="entry name" value="SNF2-rel_dom"/>
    <property type="match status" value="1"/>
</dbReference>
<feature type="compositionally biased region" description="Basic and acidic residues" evidence="9">
    <location>
        <begin position="2230"/>
        <end position="2239"/>
    </location>
</feature>
<feature type="compositionally biased region" description="Basic and acidic residues" evidence="9">
    <location>
        <begin position="659"/>
        <end position="694"/>
    </location>
</feature>
<dbReference type="EMBL" id="VCGU01000458">
    <property type="protein sequence ID" value="TRY63724.1"/>
    <property type="molecule type" value="Genomic_DNA"/>
</dbReference>
<dbReference type="InterPro" id="IPR027417">
    <property type="entry name" value="P-loop_NTPase"/>
</dbReference>
<feature type="compositionally biased region" description="Polar residues" evidence="9">
    <location>
        <begin position="695"/>
        <end position="713"/>
    </location>
</feature>
<dbReference type="InterPro" id="IPR000330">
    <property type="entry name" value="SNF2_N"/>
</dbReference>
<feature type="compositionally biased region" description="Basic and acidic residues" evidence="9">
    <location>
        <begin position="1804"/>
        <end position="1814"/>
    </location>
</feature>
<feature type="compositionally biased region" description="Basic and acidic residues" evidence="9">
    <location>
        <begin position="1374"/>
        <end position="1384"/>
    </location>
</feature>